<keyword evidence="4" id="KW-1185">Reference proteome</keyword>
<evidence type="ECO:0000313" key="3">
    <source>
        <dbReference type="EMBL" id="MEQ2364907.1"/>
    </source>
</evidence>
<keyword evidence="1" id="KW-0051">Antiviral defense</keyword>
<dbReference type="PANTHER" id="PTHR35579">
    <property type="entry name" value="CRISPR SYSTEM CMS ENDORIBONUCLEASE CSM3"/>
    <property type="match status" value="1"/>
</dbReference>
<name>A0ABV1B4M3_9FIRM</name>
<reference evidence="3 4" key="1">
    <citation type="submission" date="2024-03" db="EMBL/GenBank/DDBJ databases">
        <title>Human intestinal bacterial collection.</title>
        <authorList>
            <person name="Pauvert C."/>
            <person name="Hitch T.C.A."/>
            <person name="Clavel T."/>
        </authorList>
    </citation>
    <scope>NUCLEOTIDE SEQUENCE [LARGE SCALE GENOMIC DNA]</scope>
    <source>
        <strain evidence="3 4">CLA-AA-H190</strain>
    </source>
</reference>
<dbReference type="PANTHER" id="PTHR35579:SF3">
    <property type="entry name" value="CRISPR SYSTEM CMS ENDORIBONUCLEASE CSM3"/>
    <property type="match status" value="1"/>
</dbReference>
<gene>
    <name evidence="3" type="ORF">WMO25_07330</name>
</gene>
<sequence>MRIKIKLLSDLCTCSGETYNSIVDMDVVYDENGIPYIPAKRIKGCIREAALEMCEMGLMDHNQYVRIFGEAGSKKSTFSLSNAYIADYKDTVYSLQHFGMKSALHRAVISPRNVLQQYTGIRTQTAVNMETGVADKNSLRTMRVVRKGLTFYAECDVKEEDSKLLGQAISLVKHMGVSRTRGLGLVSMSLENISSEINRKQEYSHVLISEEQISEQNKIGYTIHLNSSLICKSAKGNQAETQDYIAGSKVLGLIAGALGKNGYEKLMEQPSELIVTNAYIMNQSMRCVPGRISLKKEKDQGYDEQGRIWLKDMLYSPNIGEKQMTSANIDYVDANHRKADVATEISYHHQRPSDKSIGRATGRDDGSSFYQLAGICADQNFRGYIYANKIQAKEIISAVGTLGKIRMGYGRGSEFGDVELVLDSVSEVRTEKCLLRDAVVTLVSDMILYNENGVWTTDIDVLKNYLEEMTGVERLEIRNPFIRYTTIGGYNVTWKARKPIFNALGKGSTFILHSEEPFDAGLLSNHFVGERVSEGYGEIQVEEMADTADVYVWKDTELSPSSDIERAEDGNGLINQLLQNEFEYRVQNVIREKLENIKNDYKSAGEAVNAAVSKLRIIFRRESTYEDMKKQVEGIEKDEKKKICSQLIGLVVPEQLAEQVNASICQDYGQTFKNQWDSQNMYKKMYYAYITELKYFAKSLEKGEA</sequence>
<protein>
    <submittedName>
        <fullName evidence="3">RAMP superfamily CRISPR-associated protein</fullName>
    </submittedName>
</protein>
<dbReference type="Pfam" id="PF03787">
    <property type="entry name" value="RAMPs"/>
    <property type="match status" value="1"/>
</dbReference>
<dbReference type="InterPro" id="IPR005537">
    <property type="entry name" value="RAMP_III_fam"/>
</dbReference>
<organism evidence="3 4">
    <name type="scientific">Coprococcus intestinihominis</name>
    <dbReference type="NCBI Taxonomy" id="3133154"/>
    <lineage>
        <taxon>Bacteria</taxon>
        <taxon>Bacillati</taxon>
        <taxon>Bacillota</taxon>
        <taxon>Clostridia</taxon>
        <taxon>Lachnospirales</taxon>
        <taxon>Lachnospiraceae</taxon>
        <taxon>Coprococcus</taxon>
    </lineage>
</organism>
<comment type="caution">
    <text evidence="3">The sequence shown here is derived from an EMBL/GenBank/DDBJ whole genome shotgun (WGS) entry which is preliminary data.</text>
</comment>
<evidence type="ECO:0000259" key="2">
    <source>
        <dbReference type="Pfam" id="PF03787"/>
    </source>
</evidence>
<proteinExistence type="predicted"/>
<dbReference type="CDD" id="cd09726">
    <property type="entry name" value="RAMP_I_III"/>
    <property type="match status" value="1"/>
</dbReference>
<dbReference type="EMBL" id="JBBMEK010000070">
    <property type="protein sequence ID" value="MEQ2364907.1"/>
    <property type="molecule type" value="Genomic_DNA"/>
</dbReference>
<evidence type="ECO:0000256" key="1">
    <source>
        <dbReference type="ARBA" id="ARBA00023118"/>
    </source>
</evidence>
<evidence type="ECO:0000313" key="4">
    <source>
        <dbReference type="Proteomes" id="UP001469749"/>
    </source>
</evidence>
<accession>A0ABV1B4M3</accession>
<dbReference type="InterPro" id="IPR052216">
    <property type="entry name" value="CRISPR_Csm3_endoribonuclease"/>
</dbReference>
<dbReference type="RefSeq" id="WP_349084763.1">
    <property type="nucleotide sequence ID" value="NZ_JBBMEK010000070.1"/>
</dbReference>
<dbReference type="Proteomes" id="UP001469749">
    <property type="component" value="Unassembled WGS sequence"/>
</dbReference>
<feature type="domain" description="CRISPR type III-associated protein" evidence="2">
    <location>
        <begin position="5"/>
        <end position="187"/>
    </location>
</feature>